<feature type="compositionally biased region" description="Low complexity" evidence="2">
    <location>
        <begin position="426"/>
        <end position="438"/>
    </location>
</feature>
<name>A0ABD2WB75_9HYME</name>
<dbReference type="SMART" id="SM00343">
    <property type="entry name" value="ZnF_C2HC"/>
    <property type="match status" value="2"/>
</dbReference>
<keyword evidence="5" id="KW-1185">Reference proteome</keyword>
<dbReference type="PROSITE" id="PS50158">
    <property type="entry name" value="ZF_CCHC"/>
    <property type="match status" value="1"/>
</dbReference>
<organism evidence="4 5">
    <name type="scientific">Trichogramma kaykai</name>
    <dbReference type="NCBI Taxonomy" id="54128"/>
    <lineage>
        <taxon>Eukaryota</taxon>
        <taxon>Metazoa</taxon>
        <taxon>Ecdysozoa</taxon>
        <taxon>Arthropoda</taxon>
        <taxon>Hexapoda</taxon>
        <taxon>Insecta</taxon>
        <taxon>Pterygota</taxon>
        <taxon>Neoptera</taxon>
        <taxon>Endopterygota</taxon>
        <taxon>Hymenoptera</taxon>
        <taxon>Apocrita</taxon>
        <taxon>Proctotrupomorpha</taxon>
        <taxon>Chalcidoidea</taxon>
        <taxon>Trichogrammatidae</taxon>
        <taxon>Trichogramma</taxon>
    </lineage>
</organism>
<dbReference type="Pfam" id="PF22936">
    <property type="entry name" value="Pol_BBD"/>
    <property type="match status" value="1"/>
</dbReference>
<accession>A0ABD2WB75</accession>
<feature type="compositionally biased region" description="Basic and acidic residues" evidence="2">
    <location>
        <begin position="387"/>
        <end position="405"/>
    </location>
</feature>
<evidence type="ECO:0000313" key="5">
    <source>
        <dbReference type="Proteomes" id="UP001627154"/>
    </source>
</evidence>
<reference evidence="4 5" key="1">
    <citation type="journal article" date="2024" name="bioRxiv">
        <title>A reference genome for Trichogramma kaykai: A tiny desert-dwelling parasitoid wasp with competing sex-ratio distorters.</title>
        <authorList>
            <person name="Culotta J."/>
            <person name="Lindsey A.R."/>
        </authorList>
    </citation>
    <scope>NUCLEOTIDE SEQUENCE [LARGE SCALE GENOMIC DNA]</scope>
    <source>
        <strain evidence="4 5">KSX58</strain>
    </source>
</reference>
<comment type="caution">
    <text evidence="4">The sequence shown here is derived from an EMBL/GenBank/DDBJ whole genome shotgun (WGS) entry which is preliminary data.</text>
</comment>
<evidence type="ECO:0000259" key="3">
    <source>
        <dbReference type="PROSITE" id="PS50158"/>
    </source>
</evidence>
<dbReference type="InterPro" id="IPR036875">
    <property type="entry name" value="Znf_CCHC_sf"/>
</dbReference>
<dbReference type="AlphaFoldDB" id="A0ABD2WB75"/>
<dbReference type="GO" id="GO:0008270">
    <property type="term" value="F:zinc ion binding"/>
    <property type="evidence" value="ECO:0007669"/>
    <property type="project" value="UniProtKB-KW"/>
</dbReference>
<feature type="domain" description="CCHC-type" evidence="3">
    <location>
        <begin position="345"/>
        <end position="360"/>
    </location>
</feature>
<gene>
    <name evidence="4" type="ORF">TKK_015092</name>
</gene>
<keyword evidence="1" id="KW-0479">Metal-binding</keyword>
<dbReference type="SUPFAM" id="SSF57756">
    <property type="entry name" value="Retrovirus zinc finger-like domains"/>
    <property type="match status" value="1"/>
</dbReference>
<sequence length="659" mass="76154">MERIDEKLSQLTSAYNKMANHINCMDTNCENMWLKMKTIEQTIEFMMEQLECVTKHVSDINVNMKLRNEEEREQVHNSKLPPTNRNVPIEQLLSSTIAPANYNNRHTLNDSLENIETASVELSLSKRSKLDATINEIKNKTRVKRNYCLNNKIIFSDWLEFLKAELEYSDLLQYIESEDILRESPEERSKINAIIKDVIISRVDKSFQTKILSMKEPIEILRKLKETRLVQSNVNTFDLKCDIFHIKMKSNEKVSDFCDRFDGMVKLYDESEPPAPLTEHDKASAFFRATQERCDELRKSNWMQKAMSNVDMTVDEMKCYLLQAEANKNRDQPRARTTKTVMEDRCFRCDRGGHKSPDCPLKEQNKWFCYKCQSVQNHIAAKCPNHRYVDDNKNKNNDRDRDGRGRGGGKSKVGGRKDSRHRPYQKPSNNSKPKSNNKGECFKTHFANSFDKNVERANHIEFIADSGATEHITNKGFVLRDFEKCGGEIKCANSDESANISIDGRGTLILKSVIDNKNIELSNVILATNAAENLISLRKFVESGYSIYLDDEKLLVSDKIMGERYLTGIYESPNWILSFDASNFERDRLSRNRYRVKARLVTLDNFADQSPTVTAVSAESPSALGREEKQNDVESSEIEVPIKRKILDFYNTFCNTFYY</sequence>
<dbReference type="Gene3D" id="4.10.60.10">
    <property type="entry name" value="Zinc finger, CCHC-type"/>
    <property type="match status" value="1"/>
</dbReference>
<evidence type="ECO:0000256" key="1">
    <source>
        <dbReference type="PROSITE-ProRule" id="PRU00047"/>
    </source>
</evidence>
<dbReference type="InterPro" id="IPR001878">
    <property type="entry name" value="Znf_CCHC"/>
</dbReference>
<dbReference type="EMBL" id="JBJJXI010000122">
    <property type="protein sequence ID" value="KAL3389727.1"/>
    <property type="molecule type" value="Genomic_DNA"/>
</dbReference>
<dbReference type="InterPro" id="IPR054722">
    <property type="entry name" value="PolX-like_BBD"/>
</dbReference>
<evidence type="ECO:0000313" key="4">
    <source>
        <dbReference type="EMBL" id="KAL3389727.1"/>
    </source>
</evidence>
<keyword evidence="1" id="KW-0862">Zinc</keyword>
<keyword evidence="1" id="KW-0863">Zinc-finger</keyword>
<proteinExistence type="predicted"/>
<protein>
    <recommendedName>
        <fullName evidence="3">CCHC-type domain-containing protein</fullName>
    </recommendedName>
</protein>
<feature type="region of interest" description="Disordered" evidence="2">
    <location>
        <begin position="386"/>
        <end position="439"/>
    </location>
</feature>
<evidence type="ECO:0000256" key="2">
    <source>
        <dbReference type="SAM" id="MobiDB-lite"/>
    </source>
</evidence>
<dbReference type="Proteomes" id="UP001627154">
    <property type="component" value="Unassembled WGS sequence"/>
</dbReference>